<comment type="subcellular location">
    <subcellularLocation>
        <location evidence="2">Cell membrane</location>
    </subcellularLocation>
    <subcellularLocation>
        <location evidence="1">Membrane</location>
        <topology evidence="1">Single-pass membrane protein</topology>
    </subcellularLocation>
</comment>
<keyword evidence="15" id="KW-1185">Reference proteome</keyword>
<dbReference type="FunFam" id="2.10.25.10:FF:000013">
    <property type="entry name" value="Teneurin transmembrane protein 4"/>
    <property type="match status" value="1"/>
</dbReference>
<dbReference type="Pfam" id="PF25023">
    <property type="entry name" value="TEN_YD-shell"/>
    <property type="match status" value="1"/>
</dbReference>
<dbReference type="RefSeq" id="XP_023930985.1">
    <property type="nucleotide sequence ID" value="XM_024075217.1"/>
</dbReference>
<dbReference type="InterPro" id="IPR008969">
    <property type="entry name" value="CarboxyPept-like_regulatory"/>
</dbReference>
<dbReference type="Gene3D" id="2.180.10.10">
    <property type="entry name" value="RHS repeat-associated core"/>
    <property type="match status" value="2"/>
</dbReference>
<dbReference type="RefSeq" id="XP_023930984.1">
    <property type="nucleotide sequence ID" value="XM_024075216.1"/>
</dbReference>
<organism evidence="15 16">
    <name type="scientific">Lingula anatina</name>
    <name type="common">Brachiopod</name>
    <name type="synonym">Lingula unguis</name>
    <dbReference type="NCBI Taxonomy" id="7574"/>
    <lineage>
        <taxon>Eukaryota</taxon>
        <taxon>Metazoa</taxon>
        <taxon>Spiralia</taxon>
        <taxon>Lophotrochozoa</taxon>
        <taxon>Brachiopoda</taxon>
        <taxon>Linguliformea</taxon>
        <taxon>Lingulata</taxon>
        <taxon>Lingulida</taxon>
        <taxon>Linguloidea</taxon>
        <taxon>Lingulidae</taxon>
        <taxon>Lingula</taxon>
    </lineage>
</organism>
<evidence type="ECO:0000256" key="10">
    <source>
        <dbReference type="ARBA" id="ARBA00023157"/>
    </source>
</evidence>
<dbReference type="InterPro" id="IPR028916">
    <property type="entry name" value="Tox-GHH_dom"/>
</dbReference>
<evidence type="ECO:0000256" key="5">
    <source>
        <dbReference type="ARBA" id="ARBA00022536"/>
    </source>
</evidence>
<evidence type="ECO:0000313" key="18">
    <source>
        <dbReference type="RefSeq" id="XP_023930985.1"/>
    </source>
</evidence>
<evidence type="ECO:0000256" key="9">
    <source>
        <dbReference type="ARBA" id="ARBA00023136"/>
    </source>
</evidence>
<keyword evidence="8 13" id="KW-1133">Transmembrane helix</keyword>
<feature type="compositionally biased region" description="Polar residues" evidence="12">
    <location>
        <begin position="239"/>
        <end position="249"/>
    </location>
</feature>
<feature type="region of interest" description="Disordered" evidence="12">
    <location>
        <begin position="396"/>
        <end position="419"/>
    </location>
</feature>
<dbReference type="NCBIfam" id="TIGR01643">
    <property type="entry name" value="YD_repeat_2x"/>
    <property type="match status" value="1"/>
</dbReference>
<dbReference type="InterPro" id="IPR011042">
    <property type="entry name" value="6-blade_b-propeller_TolB-like"/>
</dbReference>
<comment type="similarity">
    <text evidence="3">Belongs to the tenascin family. Teneurin subfamily.</text>
</comment>
<dbReference type="PANTHER" id="PTHR11219:SF69">
    <property type="entry name" value="TENEURIN-A"/>
    <property type="match status" value="1"/>
</dbReference>
<evidence type="ECO:0000256" key="8">
    <source>
        <dbReference type="ARBA" id="ARBA00022989"/>
    </source>
</evidence>
<dbReference type="Gene3D" id="2.10.25.10">
    <property type="entry name" value="Laminin"/>
    <property type="match status" value="6"/>
</dbReference>
<dbReference type="Pfam" id="PF25024">
    <property type="entry name" value="EGF_TEN"/>
    <property type="match status" value="1"/>
</dbReference>
<dbReference type="InterPro" id="IPR000742">
    <property type="entry name" value="EGF"/>
</dbReference>
<keyword evidence="9 13" id="KW-0472">Membrane</keyword>
<feature type="disulfide bond" evidence="11">
    <location>
        <begin position="698"/>
        <end position="707"/>
    </location>
</feature>
<feature type="disulfide bond" evidence="11">
    <location>
        <begin position="794"/>
        <end position="803"/>
    </location>
</feature>
<evidence type="ECO:0000313" key="17">
    <source>
        <dbReference type="RefSeq" id="XP_023930984.1"/>
    </source>
</evidence>
<dbReference type="Gene3D" id="2.120.10.30">
    <property type="entry name" value="TolB, C-terminal domain"/>
    <property type="match status" value="2"/>
</dbReference>
<accession>A0A1S3JQZ0</accession>
<evidence type="ECO:0000313" key="16">
    <source>
        <dbReference type="RefSeq" id="XP_013412808.2"/>
    </source>
</evidence>
<sequence>MAANNDRPRPVPRSRSQQDTRRGSLSSSEGEVDNGYRGSQYQARDPLGHPNNLNDLNAPGNLVLTQEESAISPIDSYDQNRLYSYDVSGSEGDAESDTERDPVRSPKHYNYDKRERRRKKNSHNSLSSEENAHRSQRHLPHVAINPCTGYEEQHYEEPWTSNIIDFTEAPTLPRLPPIPPPPPPPLDESVPIGFNRPRSRHQYTEIDPRPPSGLYGGSDPRSSASDATYYLVQTTRGSALMPPNTQTRAQGRHPGQTVTGQGPNYDVHSNNNVYTPGNNANHTGLNGESVSLRYNSVYSSSSNTPGVPIPYTPVPTFFRPTNKISNAGHRMKKHLKQKCTWKCVAILFILLSLVLAACVAYLVAITVLNLDWQLGDRGSPRLNALPNGTALDTSVTTLPTSTIPTTTTPKPIPRVTLDSPSEERVLPKDSWIQQLDIIDPKFVKFNFTLPDDAVIGVYGRLNSKPTYVQYDFFHMLDGRKISQQRRRRRDESSTKDSSEDQVTDTAFIEYLEPGLWYMMVYNDVEIPNTVSVVSSKHDKVDSTCPKDCLGRGECTNGQCTCFPGYEGWDCSQTVCPVLCNGRGIYVRGECECYSNWKGKECSVAVDRCEVPNCSGNGECIRGECICSPGFKGKDCREVDCIPSNCSGNGVCVQGQCYCNEDHTGSDCSLPRVQNIPNMCRKNCTQHGVYDMHLDACVCEEGWAGEYCEIERCSLQCVHGHCSGQRCVCDEGWAGAVCNQVSCDPRCLVHGFCDNGTCMCNPGWNGKYCSLDGCPRSCSNHGRCQVFSGSWQCNCADGWKGEDCSLSREVQCGDNLDNDEDGLLDCQDPDCCLTVECKDSPHCVMSPDPLEILLRKQPPSSTASFFDKMRFLVEEQSVQKFAHTGSFNESQVSVIRGRVYAKDGTPLIGVRVSVVTQPLYGFTLTRELGLFDILVNGGGSVTLQFQRQPFKTKMATVMVPWNQLVTMESINLVLEGDNEVETPHPCAVEYNTNTIKPLVLSTWQHTQLGSCPAESAIIPESQVLQESIAIPGTNLHLVYHSSKTSGYMSSILIQLTPELIPQTLALVHLRVTVEGIVLEKLFEADRGLKYRFAWDRTNAYKQKVYGIVTASVKVGYQYQGCSHIFWETRTATMSGYDLTSSEVGGWNLDIHHTYNFQEGILHKGDGTNIYLKEKPKNLKTILGNGRQRSVTCTNCDGDAADSKLLAPVALASGRDGSLYVGDYNYVRKLSPDRQRIDRILELSSQTVPYKYFMTVSPLDGKLYISDPHSKKVLRVKTMGPVRDLDSNLEIIAGTGEQCVPGDRDRCGDGKLASQARLTHPKGIAINKDGIVYFVDGVNIRSINKTGHISTVLGSQLQPGDWNPLPCQEPADIAQVKLHWPTALSINPLDDTLHILDNNMVLRMTPERKIVVTAGHPPHCPPEDIQKTGLGLLSDERLRLSVATRATLISPQNIAFGPWGELYIVESDKQYVNRVRVVSTSGLISHIVGGTPRCNCQDPECKCFDTKETLAASALLNTPTALTVTPDNVLHVADMGNLRVHSIVSSLPTANRYRHYEVMSPGTHEVYTFNRYGQHRSTKNLMTDTVVYSFTYSVNSYYGKLTTVTGPNNNQLRIVRDYTTWAKEIVSPGGQRSKVKMNPLGQLETFTVPGNYSVSFTYLSSSGLLFSKRTDSEHTYFYEYDDNGRVSHVIQPTGEVTNVETDVTSTGAVVKVATDAADVVTMATNGNQLAYLHGNLRANISYSNDGSLVVEYPNNLAVTMETATHPLLDTEHRMQVKRKILGPDNLLHKLEWRFYLRRDGKSRRSKKVERIGRRLRVGESHRTRHGNRHANQHEMIGVKLLLVNGEHVLTIEYDREANTETIMDVNWKELLTIIYNSAGQAEAFVSSLNLKPVNVTLDPQGRMVKWQKGDLTQRWDYDARGQLNKRVKSNGATQMWMYRGGDKPTEIALPSGKRYHFKYDLHGNLAKLTTPNSGTHSFDRLVSVGFHRYLYRLPGTQMPYLEDYTSDGRLLRIQYPSNLRRVYYYYNEKALLEKVISGETTIRHLYNEKSKLRTGYDLQSGNFGCLLDYKPSEQFATSYGITFKDRRYIQGRFEYDYDNNFRISTLKATIGSNELVPLKLSYNNTTGKLLTMRSFVFSYPQYNKVVIRNIHVEITKAFDEYSRLNEVQYKFNNEQVYHMAITYDSVGRLQRWSREIGRGDEKAFDYSYDIDDNIVDVLLQGQSSWKYTYDTNGNLATVSQFGRLKEVLVDNSDRLVSYGDHTYMFDGDGFLIQRNRDVFVYNSQGQLTRMTNGDGRQIWYYYDAHSRLIARKDSDGAFVQFYYGNVLNKNLVTHIYNHSSYETTVLFYDGSNRLMAMEKGDRYYYIATDPMGSPVAIFDSVGMIVKQISYEPFGNVEIDSPPHFEFMFGFHGKLYDGEAGLVFMGDRLYDPMTGRYLTPSYRDIFHRVETELLHNPQSIQSYVLQNPTAVLQHYEELDMKDILSWMNVLGYDMKSLIPSITFDGQIHKGTDWHRYTASRRLLPVTSVFQCAFERDSANFLTMSTVTPSDMMPPERAELQKVAPASGVFGDGLLLSVREGKAVVTLSEQLQPSSNVMSLLLNNSLVVPLALTQEGKDVHYFVKQETAMAAADLQAAGIGAEFKTLSNGVNFSVEWTQEKTNRMAITKLENDYVMVYILYGTTVEKQYSVLLEQAKSKAITQAWAKERHLLLSNQSGSRNWSPEEKEQIEQRGKASGYSRNYIRDVNDFPEMADDPNNIRFS</sequence>
<keyword evidence="4" id="KW-1003">Cell membrane</keyword>
<feature type="domain" description="EGF-like" evidence="14">
    <location>
        <begin position="769"/>
        <end position="804"/>
    </location>
</feature>
<evidence type="ECO:0000313" key="15">
    <source>
        <dbReference type="Proteomes" id="UP000085678"/>
    </source>
</evidence>
<gene>
    <name evidence="16 17 18" type="primary">LOC106175388</name>
</gene>
<dbReference type="InterPro" id="IPR056823">
    <property type="entry name" value="TEN-like_YD-shell"/>
</dbReference>
<feature type="region of interest" description="Disordered" evidence="12">
    <location>
        <begin position="195"/>
        <end position="224"/>
    </location>
</feature>
<feature type="region of interest" description="Disordered" evidence="12">
    <location>
        <begin position="2711"/>
        <end position="2732"/>
    </location>
</feature>
<dbReference type="PANTHER" id="PTHR11219">
    <property type="entry name" value="TENEURIN AND N-ACETYLGLUCOSAMINE-1-PHOSPHODIESTER ALPHA-N-ACETYLGLUCOSAMINIDASE"/>
    <property type="match status" value="1"/>
</dbReference>
<keyword evidence="10 11" id="KW-1015">Disulfide bond</keyword>
<protein>
    <submittedName>
        <fullName evidence="16 17">Teneurin-m-like isoform X3</fullName>
    </submittedName>
</protein>
<dbReference type="Pfam" id="PF15636">
    <property type="entry name" value="Tox-GHH"/>
    <property type="match status" value="1"/>
</dbReference>
<dbReference type="STRING" id="7574.A0A1S3JQZ0"/>
<evidence type="ECO:0000259" key="14">
    <source>
        <dbReference type="PROSITE" id="PS50026"/>
    </source>
</evidence>
<evidence type="ECO:0000256" key="12">
    <source>
        <dbReference type="SAM" id="MobiDB-lite"/>
    </source>
</evidence>
<proteinExistence type="inferred from homology"/>
<dbReference type="GO" id="GO:0005886">
    <property type="term" value="C:plasma membrane"/>
    <property type="evidence" value="ECO:0007669"/>
    <property type="project" value="UniProtKB-SubCell"/>
</dbReference>
<feature type="disulfide bond" evidence="11">
    <location>
        <begin position="773"/>
        <end position="783"/>
    </location>
</feature>
<evidence type="ECO:0000256" key="2">
    <source>
        <dbReference type="ARBA" id="ARBA00004236"/>
    </source>
</evidence>
<feature type="region of interest" description="Disordered" evidence="12">
    <location>
        <begin position="1"/>
        <end position="139"/>
    </location>
</feature>
<dbReference type="GO" id="GO:0008045">
    <property type="term" value="P:motor neuron axon guidance"/>
    <property type="evidence" value="ECO:0007669"/>
    <property type="project" value="TreeGrafter"/>
</dbReference>
<dbReference type="InterPro" id="IPR006530">
    <property type="entry name" value="YD"/>
</dbReference>
<dbReference type="InterPro" id="IPR056822">
    <property type="entry name" value="TEN_NHL"/>
</dbReference>
<feature type="compositionally biased region" description="Basic and acidic residues" evidence="12">
    <location>
        <begin position="97"/>
        <end position="114"/>
    </location>
</feature>
<feature type="domain" description="EGF-like" evidence="14">
    <location>
        <begin position="675"/>
        <end position="708"/>
    </location>
</feature>
<dbReference type="SUPFAM" id="SSF49464">
    <property type="entry name" value="Carboxypeptidase regulatory domain-like"/>
    <property type="match status" value="1"/>
</dbReference>
<dbReference type="Pfam" id="PF24329">
    <property type="entry name" value="FN-plug_TEN1-4"/>
    <property type="match status" value="1"/>
</dbReference>
<dbReference type="Pfam" id="PF25020">
    <property type="entry name" value="TTR_TEN1-4"/>
    <property type="match status" value="1"/>
</dbReference>
<dbReference type="SMART" id="SM00181">
    <property type="entry name" value="EGF"/>
    <property type="match status" value="7"/>
</dbReference>
<dbReference type="InterPro" id="IPR056820">
    <property type="entry name" value="TEN_TTR-like"/>
</dbReference>
<feature type="domain" description="EGF-like" evidence="14">
    <location>
        <begin position="604"/>
        <end position="636"/>
    </location>
</feature>
<dbReference type="OrthoDB" id="442731at2759"/>
<evidence type="ECO:0000256" key="11">
    <source>
        <dbReference type="PROSITE-ProRule" id="PRU00076"/>
    </source>
</evidence>
<dbReference type="Pfam" id="PF23093">
    <property type="entry name" value="GBD_Tenm3"/>
    <property type="match status" value="1"/>
</dbReference>
<name>A0A1S3JQZ0_LINAN</name>
<dbReference type="GeneID" id="106175388"/>
<dbReference type="InterPro" id="IPR051216">
    <property type="entry name" value="Teneurin"/>
</dbReference>
<dbReference type="Pfam" id="PF23538">
    <property type="entry name" value="Teneurin_ABD"/>
    <property type="match status" value="1"/>
</dbReference>
<dbReference type="PROSITE" id="PS01186">
    <property type="entry name" value="EGF_2"/>
    <property type="match status" value="4"/>
</dbReference>
<evidence type="ECO:0000256" key="1">
    <source>
        <dbReference type="ARBA" id="ARBA00004167"/>
    </source>
</evidence>
<dbReference type="Proteomes" id="UP000085678">
    <property type="component" value="Unplaced"/>
</dbReference>
<dbReference type="PROSITE" id="PS50026">
    <property type="entry name" value="EGF_3"/>
    <property type="match status" value="3"/>
</dbReference>
<dbReference type="SUPFAM" id="SSF63825">
    <property type="entry name" value="YWTD domain"/>
    <property type="match status" value="1"/>
</dbReference>
<keyword evidence="7" id="KW-0677">Repeat</keyword>
<feature type="compositionally biased region" description="Low complexity" evidence="12">
    <location>
        <begin position="396"/>
        <end position="416"/>
    </location>
</feature>
<dbReference type="CDD" id="cd00054">
    <property type="entry name" value="EGF_CA"/>
    <property type="match status" value="2"/>
</dbReference>
<comment type="caution">
    <text evidence="11">Lacks conserved residue(s) required for the propagation of feature annotation.</text>
</comment>
<keyword evidence="5 11" id="KW-0245">EGF-like domain</keyword>
<keyword evidence="6 13" id="KW-0812">Transmembrane</keyword>
<dbReference type="FunFam" id="2.120.10.30:FF:000006">
    <property type="entry name" value="Teneurin transmembrane protein 4"/>
    <property type="match status" value="1"/>
</dbReference>
<feature type="disulfide bond" evidence="11">
    <location>
        <begin position="626"/>
        <end position="635"/>
    </location>
</feature>
<feature type="compositionally biased region" description="Basic and acidic residues" evidence="12">
    <location>
        <begin position="2718"/>
        <end position="2729"/>
    </location>
</feature>
<evidence type="ECO:0000256" key="3">
    <source>
        <dbReference type="ARBA" id="ARBA00009385"/>
    </source>
</evidence>
<evidence type="ECO:0000256" key="7">
    <source>
        <dbReference type="ARBA" id="ARBA00022737"/>
    </source>
</evidence>
<dbReference type="InterPro" id="IPR057629">
    <property type="entry name" value="Teneurin1-4_GBD"/>
</dbReference>
<dbReference type="InterPro" id="IPR057627">
    <property type="entry name" value="FN-plug_TEN1-4"/>
</dbReference>
<evidence type="ECO:0000256" key="4">
    <source>
        <dbReference type="ARBA" id="ARBA00022475"/>
    </source>
</evidence>
<reference evidence="16 17" key="1">
    <citation type="submission" date="2025-04" db="UniProtKB">
        <authorList>
            <consortium name="RefSeq"/>
        </authorList>
    </citation>
    <scope>IDENTIFICATION</scope>
    <source>
        <tissue evidence="16 17">Gonads</tissue>
    </source>
</reference>
<dbReference type="PROSITE" id="PS00022">
    <property type="entry name" value="EGF_1"/>
    <property type="match status" value="4"/>
</dbReference>
<feature type="transmembrane region" description="Helical" evidence="13">
    <location>
        <begin position="339"/>
        <end position="364"/>
    </location>
</feature>
<evidence type="ECO:0000256" key="13">
    <source>
        <dbReference type="SAM" id="Phobius"/>
    </source>
</evidence>
<dbReference type="RefSeq" id="XP_013412808.2">
    <property type="nucleotide sequence ID" value="XM_013557354.2"/>
</dbReference>
<dbReference type="Pfam" id="PF25021">
    <property type="entry name" value="TEN_NHL"/>
    <property type="match status" value="1"/>
</dbReference>
<evidence type="ECO:0000256" key="6">
    <source>
        <dbReference type="ARBA" id="ARBA00022692"/>
    </source>
</evidence>
<feature type="region of interest" description="Disordered" evidence="12">
    <location>
        <begin position="239"/>
        <end position="264"/>
    </location>
</feature>